<dbReference type="PANTHER" id="PTHR10903:SF170">
    <property type="entry name" value="GTPASE IMAP FAMILY MEMBER 7"/>
    <property type="match status" value="1"/>
</dbReference>
<proteinExistence type="inferred from homology"/>
<dbReference type="InterPro" id="IPR027417">
    <property type="entry name" value="P-loop_NTPase"/>
</dbReference>
<evidence type="ECO:0000256" key="2">
    <source>
        <dbReference type="ARBA" id="ARBA00022741"/>
    </source>
</evidence>
<comment type="caution">
    <text evidence="5">The sequence shown here is derived from an EMBL/GenBank/DDBJ whole genome shotgun (WGS) entry which is preliminary data.</text>
</comment>
<evidence type="ECO:0000256" key="1">
    <source>
        <dbReference type="ARBA" id="ARBA00008535"/>
    </source>
</evidence>
<dbReference type="GO" id="GO:0005525">
    <property type="term" value="F:GTP binding"/>
    <property type="evidence" value="ECO:0007669"/>
    <property type="project" value="UniProtKB-KW"/>
</dbReference>
<reference evidence="5" key="1">
    <citation type="submission" date="2023-07" db="EMBL/GenBank/DDBJ databases">
        <title>Chromosome-level Genome Assembly of Striped Snakehead (Channa striata).</title>
        <authorList>
            <person name="Liu H."/>
        </authorList>
    </citation>
    <scope>NUCLEOTIDE SEQUENCE</scope>
    <source>
        <strain evidence="5">Gz</strain>
        <tissue evidence="5">Muscle</tissue>
    </source>
</reference>
<keyword evidence="3" id="KW-0342">GTP-binding</keyword>
<dbReference type="Proteomes" id="UP001187415">
    <property type="component" value="Unassembled WGS sequence"/>
</dbReference>
<dbReference type="InterPro" id="IPR006703">
    <property type="entry name" value="G_AIG1"/>
</dbReference>
<dbReference type="AlphaFoldDB" id="A0AA88IGX5"/>
<gene>
    <name evidence="5" type="ORF">Q5P01_000954</name>
</gene>
<evidence type="ECO:0000313" key="6">
    <source>
        <dbReference type="Proteomes" id="UP001187415"/>
    </source>
</evidence>
<dbReference type="SUPFAM" id="SSF52540">
    <property type="entry name" value="P-loop containing nucleoside triphosphate hydrolases"/>
    <property type="match status" value="1"/>
</dbReference>
<organism evidence="5 6">
    <name type="scientific">Channa striata</name>
    <name type="common">Snakehead murrel</name>
    <name type="synonym">Ophicephalus striatus</name>
    <dbReference type="NCBI Taxonomy" id="64152"/>
    <lineage>
        <taxon>Eukaryota</taxon>
        <taxon>Metazoa</taxon>
        <taxon>Chordata</taxon>
        <taxon>Craniata</taxon>
        <taxon>Vertebrata</taxon>
        <taxon>Euteleostomi</taxon>
        <taxon>Actinopterygii</taxon>
        <taxon>Neopterygii</taxon>
        <taxon>Teleostei</taxon>
        <taxon>Neoteleostei</taxon>
        <taxon>Acanthomorphata</taxon>
        <taxon>Anabantaria</taxon>
        <taxon>Anabantiformes</taxon>
        <taxon>Channoidei</taxon>
        <taxon>Channidae</taxon>
        <taxon>Channa</taxon>
    </lineage>
</organism>
<keyword evidence="6" id="KW-1185">Reference proteome</keyword>
<comment type="similarity">
    <text evidence="1">Belongs to the TRAFAC class TrmE-Era-EngA-EngB-Septin-like GTPase superfamily. AIG1/Toc34/Toc159-like paraseptin GTPase family. IAN subfamily.</text>
</comment>
<dbReference type="PROSITE" id="PS51720">
    <property type="entry name" value="G_AIG1"/>
    <property type="match status" value="1"/>
</dbReference>
<evidence type="ECO:0000313" key="5">
    <source>
        <dbReference type="EMBL" id="KAK2812852.1"/>
    </source>
</evidence>
<feature type="domain" description="AIG1-type G" evidence="4">
    <location>
        <begin position="17"/>
        <end position="125"/>
    </location>
</feature>
<dbReference type="PANTHER" id="PTHR10903">
    <property type="entry name" value="GTPASE, IMAP FAMILY MEMBER-RELATED"/>
    <property type="match status" value="1"/>
</dbReference>
<keyword evidence="2" id="KW-0547">Nucleotide-binding</keyword>
<name>A0AA88IGX5_CHASR</name>
<protein>
    <recommendedName>
        <fullName evidence="4">AIG1-type G domain-containing protein</fullName>
    </recommendedName>
</protein>
<dbReference type="Pfam" id="PF04548">
    <property type="entry name" value="AIG1"/>
    <property type="match status" value="1"/>
</dbReference>
<dbReference type="Gene3D" id="3.40.50.300">
    <property type="entry name" value="P-loop containing nucleotide triphosphate hydrolases"/>
    <property type="match status" value="1"/>
</dbReference>
<evidence type="ECO:0000259" key="4">
    <source>
        <dbReference type="PROSITE" id="PS51720"/>
    </source>
</evidence>
<accession>A0AA88IGX5</accession>
<dbReference type="InterPro" id="IPR045058">
    <property type="entry name" value="GIMA/IAN/Toc"/>
</dbReference>
<sequence>MNSLKMAHRTYGYEQIRSELRVVLVGQERTGKSSAGNTILRKKEFNCKFTSRPLTLSSEKREEDVLGYRVCVVDTPGLFNTQLSEEQVKAELVRAVELSSPGPHVFLLTIQLGRFTNKNRKIWSV</sequence>
<dbReference type="EMBL" id="JAUPFM010000116">
    <property type="protein sequence ID" value="KAK2812852.1"/>
    <property type="molecule type" value="Genomic_DNA"/>
</dbReference>
<evidence type="ECO:0000256" key="3">
    <source>
        <dbReference type="ARBA" id="ARBA00023134"/>
    </source>
</evidence>